<feature type="region of interest" description="Disordered" evidence="4">
    <location>
        <begin position="86"/>
        <end position="107"/>
    </location>
</feature>
<evidence type="ECO:0000256" key="1">
    <source>
        <dbReference type="ARBA" id="ARBA00023015"/>
    </source>
</evidence>
<dbReference type="InterPro" id="IPR036388">
    <property type="entry name" value="WH-like_DNA-bd_sf"/>
</dbReference>
<keyword evidence="2 6" id="KW-0238">DNA-binding</keyword>
<keyword evidence="3" id="KW-0804">Transcription</keyword>
<evidence type="ECO:0000313" key="7">
    <source>
        <dbReference type="Proteomes" id="UP000199623"/>
    </source>
</evidence>
<evidence type="ECO:0000256" key="2">
    <source>
        <dbReference type="ARBA" id="ARBA00023125"/>
    </source>
</evidence>
<dbReference type="AlphaFoldDB" id="A0A1G7YSW9"/>
<evidence type="ECO:0000313" key="6">
    <source>
        <dbReference type="EMBL" id="SDG98960.1"/>
    </source>
</evidence>
<dbReference type="STRING" id="200378.SAMN05216553_11499"/>
<evidence type="ECO:0000256" key="3">
    <source>
        <dbReference type="ARBA" id="ARBA00023163"/>
    </source>
</evidence>
<feature type="domain" description="HTH marR-type" evidence="5">
    <location>
        <begin position="13"/>
        <end position="140"/>
    </location>
</feature>
<proteinExistence type="predicted"/>
<dbReference type="InterPro" id="IPR036390">
    <property type="entry name" value="WH_DNA-bd_sf"/>
</dbReference>
<dbReference type="SUPFAM" id="SSF46785">
    <property type="entry name" value="Winged helix' DNA-binding domain"/>
    <property type="match status" value="1"/>
</dbReference>
<dbReference type="GO" id="GO:0003700">
    <property type="term" value="F:DNA-binding transcription factor activity"/>
    <property type="evidence" value="ECO:0007669"/>
    <property type="project" value="InterPro"/>
</dbReference>
<dbReference type="PROSITE" id="PS01117">
    <property type="entry name" value="HTH_MARR_1"/>
    <property type="match status" value="1"/>
</dbReference>
<organism evidence="6 7">
    <name type="scientific">Lentzea fradiae</name>
    <dbReference type="NCBI Taxonomy" id="200378"/>
    <lineage>
        <taxon>Bacteria</taxon>
        <taxon>Bacillati</taxon>
        <taxon>Actinomycetota</taxon>
        <taxon>Actinomycetes</taxon>
        <taxon>Pseudonocardiales</taxon>
        <taxon>Pseudonocardiaceae</taxon>
        <taxon>Lentzea</taxon>
    </lineage>
</organism>
<protein>
    <submittedName>
        <fullName evidence="6">DNA-binding transcriptional regulator, MarR family</fullName>
    </submittedName>
</protein>
<keyword evidence="7" id="KW-1185">Reference proteome</keyword>
<reference evidence="7" key="1">
    <citation type="submission" date="2016-10" db="EMBL/GenBank/DDBJ databases">
        <authorList>
            <person name="Varghese N."/>
            <person name="Submissions S."/>
        </authorList>
    </citation>
    <scope>NUCLEOTIDE SEQUENCE [LARGE SCALE GENOMIC DNA]</scope>
    <source>
        <strain evidence="7">CGMCC 4.3506</strain>
    </source>
</reference>
<dbReference type="PANTHER" id="PTHR39515:SF2">
    <property type="entry name" value="HTH-TYPE TRANSCRIPTIONAL REGULATOR RV0880"/>
    <property type="match status" value="1"/>
</dbReference>
<evidence type="ECO:0000256" key="4">
    <source>
        <dbReference type="SAM" id="MobiDB-lite"/>
    </source>
</evidence>
<dbReference type="EMBL" id="FNCC01000014">
    <property type="protein sequence ID" value="SDG98960.1"/>
    <property type="molecule type" value="Genomic_DNA"/>
</dbReference>
<dbReference type="RefSeq" id="WP_090055036.1">
    <property type="nucleotide sequence ID" value="NZ_FNCC01000014.1"/>
</dbReference>
<accession>A0A1G7YSW9</accession>
<dbReference type="InterPro" id="IPR023187">
    <property type="entry name" value="Tscrpt_reg_MarR-type_CS"/>
</dbReference>
<dbReference type="InterPro" id="IPR000835">
    <property type="entry name" value="HTH_MarR-typ"/>
</dbReference>
<dbReference type="PROSITE" id="PS50995">
    <property type="entry name" value="HTH_MARR_2"/>
    <property type="match status" value="1"/>
</dbReference>
<dbReference type="GO" id="GO:0003677">
    <property type="term" value="F:DNA binding"/>
    <property type="evidence" value="ECO:0007669"/>
    <property type="project" value="UniProtKB-KW"/>
</dbReference>
<dbReference type="Gene3D" id="1.10.10.10">
    <property type="entry name" value="Winged helix-like DNA-binding domain superfamily/Winged helix DNA-binding domain"/>
    <property type="match status" value="1"/>
</dbReference>
<gene>
    <name evidence="6" type="ORF">SAMN05216553_11499</name>
</gene>
<dbReference type="Proteomes" id="UP000199623">
    <property type="component" value="Unassembled WGS sequence"/>
</dbReference>
<name>A0A1G7YSW9_9PSEU</name>
<keyword evidence="1" id="KW-0805">Transcription regulation</keyword>
<dbReference type="InterPro" id="IPR052526">
    <property type="entry name" value="HTH-type_Bedaq_tolerance"/>
</dbReference>
<dbReference type="OrthoDB" id="4311144at2"/>
<sequence>MTAPTDAEVEDATARLYLAIGRLARLLRRTGSPGLGPGAVSALATLARCGPMRLGDLATKEGVAPPTLSRIVAALVEAGYVRREPDPQDGRAWLATPTPEGEKMVSGVRSARVQELQRRIEQLTPEHVAALVNALDALETLVGEDQK</sequence>
<evidence type="ECO:0000259" key="5">
    <source>
        <dbReference type="PROSITE" id="PS50995"/>
    </source>
</evidence>
<dbReference type="SMART" id="SM00347">
    <property type="entry name" value="HTH_MARR"/>
    <property type="match status" value="1"/>
</dbReference>
<dbReference type="Pfam" id="PF01047">
    <property type="entry name" value="MarR"/>
    <property type="match status" value="1"/>
</dbReference>
<dbReference type="PANTHER" id="PTHR39515">
    <property type="entry name" value="CONSERVED PROTEIN"/>
    <property type="match status" value="1"/>
</dbReference>